<evidence type="ECO:0000313" key="7">
    <source>
        <dbReference type="Proteomes" id="UP000191518"/>
    </source>
</evidence>
<keyword evidence="7" id="KW-1185">Reference proteome</keyword>
<feature type="repeat" description="ANK" evidence="3">
    <location>
        <begin position="1233"/>
        <end position="1265"/>
    </location>
</feature>
<dbReference type="InterPro" id="IPR027417">
    <property type="entry name" value="P-loop_NTPase"/>
</dbReference>
<feature type="repeat" description="ANK" evidence="3">
    <location>
        <begin position="1196"/>
        <end position="1219"/>
    </location>
</feature>
<dbReference type="PANTHER" id="PTHR24198">
    <property type="entry name" value="ANKYRIN REPEAT AND PROTEIN KINASE DOMAIN-CONTAINING PROTEIN"/>
    <property type="match status" value="1"/>
</dbReference>
<proteinExistence type="predicted"/>
<dbReference type="PANTHER" id="PTHR24198:SF165">
    <property type="entry name" value="ANKYRIN REPEAT-CONTAINING PROTEIN-RELATED"/>
    <property type="match status" value="1"/>
</dbReference>
<evidence type="ECO:0000259" key="4">
    <source>
        <dbReference type="Pfam" id="PF22939"/>
    </source>
</evidence>
<evidence type="ECO:0000256" key="2">
    <source>
        <dbReference type="ARBA" id="ARBA00023043"/>
    </source>
</evidence>
<name>A0A1V6RYM3_9EURO</name>
<evidence type="ECO:0000256" key="1">
    <source>
        <dbReference type="ARBA" id="ARBA00022737"/>
    </source>
</evidence>
<dbReference type="STRING" id="29845.A0A1V6RYM3"/>
<dbReference type="Gene3D" id="3.40.50.300">
    <property type="entry name" value="P-loop containing nucleotide triphosphate hydrolases"/>
    <property type="match status" value="1"/>
</dbReference>
<dbReference type="Pfam" id="PF12796">
    <property type="entry name" value="Ank_2"/>
    <property type="match status" value="5"/>
</dbReference>
<dbReference type="PROSITE" id="PS50297">
    <property type="entry name" value="ANK_REP_REGION"/>
    <property type="match status" value="5"/>
</dbReference>
<comment type="caution">
    <text evidence="6">The sequence shown here is derived from an EMBL/GenBank/DDBJ whole genome shotgun (WGS) entry which is preliminary data.</text>
</comment>
<organism evidence="6 7">
    <name type="scientific">Penicillium vulpinum</name>
    <dbReference type="NCBI Taxonomy" id="29845"/>
    <lineage>
        <taxon>Eukaryota</taxon>
        <taxon>Fungi</taxon>
        <taxon>Dikarya</taxon>
        <taxon>Ascomycota</taxon>
        <taxon>Pezizomycotina</taxon>
        <taxon>Eurotiomycetes</taxon>
        <taxon>Eurotiomycetidae</taxon>
        <taxon>Eurotiales</taxon>
        <taxon>Aspergillaceae</taxon>
        <taxon>Penicillium</taxon>
    </lineage>
</organism>
<dbReference type="SUPFAM" id="SSF52540">
    <property type="entry name" value="P-loop containing nucleoside triphosphate hydrolases"/>
    <property type="match status" value="1"/>
</dbReference>
<reference evidence="7" key="1">
    <citation type="journal article" date="2017" name="Nat. Microbiol.">
        <title>Global analysis of biosynthetic gene clusters reveals vast potential of secondary metabolite production in Penicillium species.</title>
        <authorList>
            <person name="Nielsen J.C."/>
            <person name="Grijseels S."/>
            <person name="Prigent S."/>
            <person name="Ji B."/>
            <person name="Dainat J."/>
            <person name="Nielsen K.F."/>
            <person name="Frisvad J.C."/>
            <person name="Workman M."/>
            <person name="Nielsen J."/>
        </authorList>
    </citation>
    <scope>NUCLEOTIDE SEQUENCE [LARGE SCALE GENOMIC DNA]</scope>
    <source>
        <strain evidence="7">IBT 29486</strain>
    </source>
</reference>
<dbReference type="EMBL" id="MDYP01000017">
    <property type="protein sequence ID" value="OQE06570.1"/>
    <property type="molecule type" value="Genomic_DNA"/>
</dbReference>
<dbReference type="SMART" id="SM00248">
    <property type="entry name" value="ANK"/>
    <property type="match status" value="25"/>
</dbReference>
<dbReference type="Gene3D" id="1.25.40.20">
    <property type="entry name" value="Ankyrin repeat-containing domain"/>
    <property type="match status" value="6"/>
</dbReference>
<dbReference type="SUPFAM" id="SSF48403">
    <property type="entry name" value="Ankyrin repeat"/>
    <property type="match status" value="5"/>
</dbReference>
<keyword evidence="1" id="KW-0677">Repeat</keyword>
<evidence type="ECO:0000256" key="3">
    <source>
        <dbReference type="PROSITE-ProRule" id="PRU00023"/>
    </source>
</evidence>
<feature type="repeat" description="ANK" evidence="3">
    <location>
        <begin position="1642"/>
        <end position="1668"/>
    </location>
</feature>
<feature type="repeat" description="ANK" evidence="3">
    <location>
        <begin position="857"/>
        <end position="889"/>
    </location>
</feature>
<feature type="repeat" description="ANK" evidence="3">
    <location>
        <begin position="1745"/>
        <end position="1777"/>
    </location>
</feature>
<dbReference type="Pfam" id="PF24883">
    <property type="entry name" value="NPHP3_N"/>
    <property type="match status" value="1"/>
</dbReference>
<dbReference type="Proteomes" id="UP000191518">
    <property type="component" value="Unassembled WGS sequence"/>
</dbReference>
<accession>A0A1V6RYM3</accession>
<dbReference type="PROSITE" id="PS50088">
    <property type="entry name" value="ANK_REPEAT"/>
    <property type="match status" value="6"/>
</dbReference>
<evidence type="ECO:0000259" key="5">
    <source>
        <dbReference type="Pfam" id="PF24883"/>
    </source>
</evidence>
<dbReference type="PRINTS" id="PR01415">
    <property type="entry name" value="ANKYRIN"/>
</dbReference>
<gene>
    <name evidence="6" type="ORF">PENVUL_c017G00666</name>
</gene>
<feature type="domain" description="Nephrocystin 3-like N-terminal" evidence="5">
    <location>
        <begin position="65"/>
        <end position="225"/>
    </location>
</feature>
<keyword evidence="2 3" id="KW-0040">ANK repeat</keyword>
<dbReference type="InterPro" id="IPR054471">
    <property type="entry name" value="GPIID_WHD"/>
</dbReference>
<dbReference type="InterPro" id="IPR056884">
    <property type="entry name" value="NPHP3-like_N"/>
</dbReference>
<protein>
    <recommendedName>
        <fullName evidence="8">NACHT domain-containing protein</fullName>
    </recommendedName>
</protein>
<dbReference type="InterPro" id="IPR002110">
    <property type="entry name" value="Ankyrin_rpt"/>
</dbReference>
<evidence type="ECO:0000313" key="6">
    <source>
        <dbReference type="EMBL" id="OQE06570.1"/>
    </source>
</evidence>
<dbReference type="Pfam" id="PF22939">
    <property type="entry name" value="WHD_GPIID"/>
    <property type="match status" value="1"/>
</dbReference>
<feature type="domain" description="GPI inositol-deacylase winged helix" evidence="4">
    <location>
        <begin position="339"/>
        <end position="411"/>
    </location>
</feature>
<feature type="repeat" description="ANK" evidence="3">
    <location>
        <begin position="717"/>
        <end position="749"/>
    </location>
</feature>
<evidence type="ECO:0008006" key="8">
    <source>
        <dbReference type="Google" id="ProtNLM"/>
    </source>
</evidence>
<sequence length="1995" mass="222694">MTNSQSGDTNDGSTDDDEFVVVNPGGEHMSLSQKSIQKLKAWLNPTDSETPASEYRKHLNSHAKGTGEWILETDQYREWSQSNSVGNLWIRGIPGCGKSVVAAGLISRLRRAENGLVLFFFFREIIQANRTPRSLMQDFCHGMLDHSPWLQSELDQLQTQHSSVESVPYDKLWKCMATAMQSIGKVHCVVDALDEMEQGNDQFFKELLDLGRRSPASIKLIVTSRQVPHVEKHLNGISLVDLRLDRRNVDRDIAIYSAQRLEDTHLDLSLEKLEQVKQAICERGRGLFLYARLMLDQLLLQPQLMLANIENLPDGLGDMYTELLHDHAIRSGTSAIFQQIILQWITHSARPLRLLELFVMIDSLPDRAGLTQEQDAKLAIRTTCGPLLEVCEDGVVQIIHHSLTEFVLNRDVVHTQMSNQVREISGFHSPTIHGMITRVCINYLSNGCLDQWPTDPHTAAWKKDGKELMLRFYFLRYAVLEWPFHAANADESDDELLHLLDQFCQDGNQSYEAWKKIWPALQPNTIPSNCSPLDIAAYCGIFAFAKHLIGKRANTDSRNSKTNGLFPPLLHAIKKNHHRIVSLLLQHGANREKHDGRDPVFYATELNHVESLRALIEGGVDPKTTAGTADGSSEIIYCEFLDQEVSYSGWNKKRTPLACACHDGYIEAVQELIKHLDSAYLCKGYLHIAAEQGKSTVVKTLLQDEKVRLSINDKDSDGNTPLYLAAKSRDYATIQVLLDHGADISISSMNLNHPPEPPHTLAKYDRDGVWPNYSALHGLAFGARRVRWKKAPERSNWIKALKMLLSAGCDINARDHRGRTPLFWWSEFPAASDKYEATEFVATLLEYGANASLFDYEMSSPLHRSSTKLTPRMVELLVNGGVDLNSTRDSDGMTPLMFMASSLKNHEVSSWRDMKANFAQKDWAGNTAFHHCFCSLARALKENDTACWMNDWFAAADLGAQNHCGRTPFLEFLFRQPSIKFMDRDHIKVVQEFVKNGALLEGRDFSGRTALLTALDHPILRSLGIVEEILRLGGDVKATDNEGKSGEIYDGRAIDTKTMSEFIQRLIDLGANVYGIDRSGNTILHGLVSLNNSESEWWQLGNRAKKIVGLGVPVHLVNHQGRTALHLAARNRSAVRQKEEFEDGGLGFLLGPSVKIDPNIRDNEGRTALHFASAASDIYASTLIQHGADIWVKDHHNRTPLHFAAQAGQSNVVGLLLEHYEKERKLVDESCLKKRSALHEACRTGCQETVQLLLDAGANPRLQDRDGRTPLHAAAEFTYLTTARAKQSQYDSIDSGFKKSTVELNSWDAVSQKQVPAGNNYKNYGDLYRDIRQVVVLLIAAGANPHSTDKNGHTASNVATMLGCFPVSDELNHVVHCESNPSANLRELQLSPLVTWSHKTLESITVPEDHVPFLKNVVSTGDGRLLEGILRINQLKLTGKDGEEILSLVAHWGLASMMERLIPYVENFTYMICPLLEIAIRRELCNIQIVRVLAKEIRDMEDKSPLVSPMRLLAKGEHWWYPQALSVLLDAGADSNAGGYKPTLVQMCLDTKGGMILHEKWFVWRYKSLEILLKNGSDPNALEAAFKTKRDLKVLKLLIEHGASLEANSKLFLLAAIGQTRSLDFAAIEFLLESGADPNGTDSKRPLFEAASSGPERLVELLLKHGADPQRPMRDGSSTVLHEICGVDGIIKPILAMGTDLNSLDAQGRTPVMRACTSNRASNSRPLDAVILIQAGVCIDSVDSAGLSALHHAAQSGNSQAVKELLKRSVKLSSLDFAGFTPLSYALSGYALQRFEEESHIRPQFHATIEALLDAGADPHDVLPDGRMGLHCVAEPLMNYSNENRENQIRDDFGEDHFSAASRLYQRFVEAGCDPEHRDNKGRAPIFYFVAADKSYVGPTYEYGNESPFNPDDCCKMFAEHDIQKIDHDGDNLLHVLARREEGCCDSEDHVVKLFSMLVNMGLNPRQENKIGQTPLDIAATHDKPEILALFARED</sequence>
<dbReference type="InterPro" id="IPR036770">
    <property type="entry name" value="Ankyrin_rpt-contain_sf"/>
</dbReference>